<name>A0A379PKR6_9PROT</name>
<reference evidence="2 3" key="1">
    <citation type="submission" date="2018-06" db="EMBL/GenBank/DDBJ databases">
        <authorList>
            <consortium name="Pathogen Informatics"/>
            <person name="Doyle S."/>
        </authorList>
    </citation>
    <scope>NUCLEOTIDE SEQUENCE [LARGE SCALE GENOMIC DNA]</scope>
    <source>
        <strain evidence="2 3">NCTC13291</strain>
    </source>
</reference>
<evidence type="ECO:0000313" key="3">
    <source>
        <dbReference type="Proteomes" id="UP000254919"/>
    </source>
</evidence>
<accession>A0A379PKR6</accession>
<dbReference type="Proteomes" id="UP000254919">
    <property type="component" value="Unassembled WGS sequence"/>
</dbReference>
<dbReference type="SUPFAM" id="SSF48076">
    <property type="entry name" value="LigA subunit of an aromatic-ring-opening dioxygenase LigAB"/>
    <property type="match status" value="1"/>
</dbReference>
<keyword evidence="2" id="KW-0223">Dioxygenase</keyword>
<feature type="domain" description="Extradiol ring-cleavage dioxygenase LigAB LigA subunit" evidence="1">
    <location>
        <begin position="39"/>
        <end position="124"/>
    </location>
</feature>
<evidence type="ECO:0000259" key="1">
    <source>
        <dbReference type="Pfam" id="PF07746"/>
    </source>
</evidence>
<sequence length="131" mass="14474">MEDTGRKVLVMRSRQLDPGRLPAGTYLNTGVTATNALRLNRFCYDLRHASKRDAFMANPEAAMAPYDLAPEDRALVLAHDWIGLVRRGANVFPLLRLSQLCGDGLAATGAQMRGETLEEYLASRNSRKEAP</sequence>
<protein>
    <submittedName>
        <fullName evidence="2">Protocatechuate 4,5-dioxygenase alpha chain</fullName>
        <ecNumber evidence="2">1.13.11.8</ecNumber>
    </submittedName>
</protein>
<dbReference type="Pfam" id="PF07746">
    <property type="entry name" value="LigA"/>
    <property type="match status" value="1"/>
</dbReference>
<dbReference type="GO" id="GO:0018579">
    <property type="term" value="F:protocatechuate 4,5-dioxygenase activity"/>
    <property type="evidence" value="ECO:0007669"/>
    <property type="project" value="UniProtKB-EC"/>
</dbReference>
<dbReference type="EC" id="1.13.11.8" evidence="2"/>
<organism evidence="2 3">
    <name type="scientific">Roseomonas mucosa</name>
    <dbReference type="NCBI Taxonomy" id="207340"/>
    <lineage>
        <taxon>Bacteria</taxon>
        <taxon>Pseudomonadati</taxon>
        <taxon>Pseudomonadota</taxon>
        <taxon>Alphaproteobacteria</taxon>
        <taxon>Acetobacterales</taxon>
        <taxon>Roseomonadaceae</taxon>
        <taxon>Roseomonas</taxon>
    </lineage>
</organism>
<proteinExistence type="predicted"/>
<dbReference type="Gene3D" id="1.10.700.10">
    <property type="entry name" value="Dioxygenase LigAB, LigA subunit"/>
    <property type="match status" value="1"/>
</dbReference>
<evidence type="ECO:0000313" key="2">
    <source>
        <dbReference type="EMBL" id="SUE95354.1"/>
    </source>
</evidence>
<dbReference type="InterPro" id="IPR036622">
    <property type="entry name" value="LigA_sf"/>
</dbReference>
<keyword evidence="2" id="KW-0560">Oxidoreductase</keyword>
<dbReference type="AlphaFoldDB" id="A0A379PKR6"/>
<dbReference type="InterPro" id="IPR011986">
    <property type="entry name" value="Xdiol_dOase_LigA"/>
</dbReference>
<dbReference type="EMBL" id="UGVN01000002">
    <property type="protein sequence ID" value="SUE95354.1"/>
    <property type="molecule type" value="Genomic_DNA"/>
</dbReference>
<gene>
    <name evidence="2" type="primary">ligA_2</name>
    <name evidence="2" type="ORF">NCTC13291_04238</name>
</gene>